<accession>A0A7J8BSH6</accession>
<evidence type="ECO:0000313" key="1">
    <source>
        <dbReference type="EMBL" id="KAF6401411.1"/>
    </source>
</evidence>
<reference evidence="1 2" key="1">
    <citation type="journal article" date="2020" name="Nature">
        <title>Six reference-quality genomes reveal evolution of bat adaptations.</title>
        <authorList>
            <person name="Jebb D."/>
            <person name="Huang Z."/>
            <person name="Pippel M."/>
            <person name="Hughes G.M."/>
            <person name="Lavrichenko K."/>
            <person name="Devanna P."/>
            <person name="Winkler S."/>
            <person name="Jermiin L.S."/>
            <person name="Skirmuntt E.C."/>
            <person name="Katzourakis A."/>
            <person name="Burkitt-Gray L."/>
            <person name="Ray D.A."/>
            <person name="Sullivan K.A.M."/>
            <person name="Roscito J.G."/>
            <person name="Kirilenko B.M."/>
            <person name="Davalos L.M."/>
            <person name="Corthals A.P."/>
            <person name="Power M.L."/>
            <person name="Jones G."/>
            <person name="Ransome R.D."/>
            <person name="Dechmann D.K.N."/>
            <person name="Locatelli A.G."/>
            <person name="Puechmaille S.J."/>
            <person name="Fedrigo O."/>
            <person name="Jarvis E.D."/>
            <person name="Hiller M."/>
            <person name="Vernes S.C."/>
            <person name="Myers E.W."/>
            <person name="Teeling E.C."/>
        </authorList>
    </citation>
    <scope>NUCLEOTIDE SEQUENCE [LARGE SCALE GENOMIC DNA]</scope>
    <source>
        <strain evidence="1">MRouAeg1</strain>
        <tissue evidence="1">Muscle</tissue>
    </source>
</reference>
<dbReference type="AlphaFoldDB" id="A0A7J8BSH6"/>
<comment type="caution">
    <text evidence="1">The sequence shown here is derived from an EMBL/GenBank/DDBJ whole genome shotgun (WGS) entry which is preliminary data.</text>
</comment>
<gene>
    <name evidence="1" type="ORF">HJG63_009519</name>
</gene>
<dbReference type="Proteomes" id="UP000593571">
    <property type="component" value="Unassembled WGS sequence"/>
</dbReference>
<protein>
    <submittedName>
        <fullName evidence="1">Uncharacterized protein</fullName>
    </submittedName>
</protein>
<name>A0A7J8BSH6_ROUAE</name>
<dbReference type="EMBL" id="JACASE010000016">
    <property type="protein sequence ID" value="KAF6401411.1"/>
    <property type="molecule type" value="Genomic_DNA"/>
</dbReference>
<keyword evidence="2" id="KW-1185">Reference proteome</keyword>
<proteinExistence type="predicted"/>
<evidence type="ECO:0000313" key="2">
    <source>
        <dbReference type="Proteomes" id="UP000593571"/>
    </source>
</evidence>
<organism evidence="1 2">
    <name type="scientific">Rousettus aegyptiacus</name>
    <name type="common">Egyptian fruit bat</name>
    <name type="synonym">Pteropus aegyptiacus</name>
    <dbReference type="NCBI Taxonomy" id="9407"/>
    <lineage>
        <taxon>Eukaryota</taxon>
        <taxon>Metazoa</taxon>
        <taxon>Chordata</taxon>
        <taxon>Craniata</taxon>
        <taxon>Vertebrata</taxon>
        <taxon>Euteleostomi</taxon>
        <taxon>Mammalia</taxon>
        <taxon>Eutheria</taxon>
        <taxon>Laurasiatheria</taxon>
        <taxon>Chiroptera</taxon>
        <taxon>Yinpterochiroptera</taxon>
        <taxon>Pteropodoidea</taxon>
        <taxon>Pteropodidae</taxon>
        <taxon>Rousettinae</taxon>
        <taxon>Rousettus</taxon>
    </lineage>
</organism>
<sequence>MVCVVTYILLDFILRPIRWSLALQVRTVLAEQLFRATRPVRLGPHRGIPSPWLDVHLERSSQFIASINVHGGGRPQAKEQTSGKGPASANTGCCRVWPILSDVLKTTCPTGGGNGLQTDDMCVIEGPVGTAAVAVNARGGR</sequence>